<dbReference type="PANTHER" id="PTHR46484">
    <property type="entry name" value="SI:CH211-171H4.5-RELATED"/>
    <property type="match status" value="1"/>
</dbReference>
<feature type="compositionally biased region" description="Basic and acidic residues" evidence="4">
    <location>
        <begin position="275"/>
        <end position="296"/>
    </location>
</feature>
<dbReference type="InterPro" id="IPR013783">
    <property type="entry name" value="Ig-like_fold"/>
</dbReference>
<dbReference type="InterPro" id="IPR013162">
    <property type="entry name" value="CD80_C2-set"/>
</dbReference>
<evidence type="ECO:0000259" key="6">
    <source>
        <dbReference type="PROSITE" id="PS50835"/>
    </source>
</evidence>
<keyword evidence="2 5" id="KW-0472">Membrane</keyword>
<dbReference type="GO" id="GO:0016020">
    <property type="term" value="C:membrane"/>
    <property type="evidence" value="ECO:0007669"/>
    <property type="project" value="UniProtKB-SubCell"/>
</dbReference>
<dbReference type="EMBL" id="JBHFQA010000016">
    <property type="protein sequence ID" value="KAL2085344.1"/>
    <property type="molecule type" value="Genomic_DNA"/>
</dbReference>
<protein>
    <recommendedName>
        <fullName evidence="6">Ig-like domain-containing protein</fullName>
    </recommendedName>
</protein>
<dbReference type="InterPro" id="IPR036179">
    <property type="entry name" value="Ig-like_dom_sf"/>
</dbReference>
<dbReference type="Gene3D" id="2.60.40.10">
    <property type="entry name" value="Immunoglobulins"/>
    <property type="match status" value="3"/>
</dbReference>
<comment type="caution">
    <text evidence="7">The sequence shown here is derived from an EMBL/GenBank/DDBJ whole genome shotgun (WGS) entry which is preliminary data.</text>
</comment>
<dbReference type="Proteomes" id="UP001591681">
    <property type="component" value="Unassembled WGS sequence"/>
</dbReference>
<comment type="subcellular location">
    <subcellularLocation>
        <location evidence="1">Membrane</location>
        <topology evidence="1">Single-pass membrane protein</topology>
    </subcellularLocation>
</comment>
<dbReference type="PROSITE" id="PS50835">
    <property type="entry name" value="IG_LIKE"/>
    <property type="match status" value="2"/>
</dbReference>
<keyword evidence="3" id="KW-1015">Disulfide bond</keyword>
<dbReference type="PANTHER" id="PTHR46484:SF8">
    <property type="entry name" value="B-CELL RECEPTOR CD22-LIKE-RELATED"/>
    <property type="match status" value="1"/>
</dbReference>
<sequence>MAGDLCQQNCTSVFYNLESSDADKYYFRVENSALKYTYVMTPLNLTVKDSPGSPHVSGPSEVAEGTSVNVTCTAAAPCPCQPPNITWSLHTGDITTHIQDEGDGRRNLTSFLTFTASRSDHGSNIFCTVSYITQKQNSVEKNSTLHTLKVQFSPEVVEASVSPSGAVAEGSSVTLTCNSSEANPPVHNYTWFRDTQTSPVGSGPNITFNVSSSHAGLYYCRAEHLRGGKESNRVELKVAENSSISLMYMMAAGGCLGVLLLCVVTGFVLRIKKSKATEQDKQNPIHQDSDVRDQDGPAHTNPPNPTKDQQEEIHYGEISFSRPPLRDRSEGTGQEGLGLALESEYAEVLLSGRDCQARYQKAPDTEELYAQVKRK</sequence>
<dbReference type="InterPro" id="IPR003599">
    <property type="entry name" value="Ig_sub"/>
</dbReference>
<feature type="domain" description="Ig-like" evidence="6">
    <location>
        <begin position="154"/>
        <end position="239"/>
    </location>
</feature>
<dbReference type="SUPFAM" id="SSF48726">
    <property type="entry name" value="Immunoglobulin"/>
    <property type="match status" value="2"/>
</dbReference>
<accession>A0ABD1JF32</accession>
<keyword evidence="5" id="KW-0812">Transmembrane</keyword>
<dbReference type="CDD" id="cd00096">
    <property type="entry name" value="Ig"/>
    <property type="match status" value="1"/>
</dbReference>
<feature type="region of interest" description="Disordered" evidence="4">
    <location>
        <begin position="275"/>
        <end position="312"/>
    </location>
</feature>
<feature type="region of interest" description="Disordered" evidence="4">
    <location>
        <begin position="318"/>
        <end position="337"/>
    </location>
</feature>
<gene>
    <name evidence="7" type="ORF">ACEWY4_018664</name>
</gene>
<dbReference type="SMART" id="SM00409">
    <property type="entry name" value="IG"/>
    <property type="match status" value="2"/>
</dbReference>
<keyword evidence="5" id="KW-1133">Transmembrane helix</keyword>
<evidence type="ECO:0000313" key="7">
    <source>
        <dbReference type="EMBL" id="KAL2085344.1"/>
    </source>
</evidence>
<evidence type="ECO:0000256" key="2">
    <source>
        <dbReference type="ARBA" id="ARBA00023136"/>
    </source>
</evidence>
<evidence type="ECO:0000256" key="1">
    <source>
        <dbReference type="ARBA" id="ARBA00004167"/>
    </source>
</evidence>
<dbReference type="Pfam" id="PF13895">
    <property type="entry name" value="Ig_2"/>
    <property type="match status" value="1"/>
</dbReference>
<feature type="transmembrane region" description="Helical" evidence="5">
    <location>
        <begin position="246"/>
        <end position="269"/>
    </location>
</feature>
<dbReference type="AlphaFoldDB" id="A0ABD1JF32"/>
<dbReference type="InterPro" id="IPR007110">
    <property type="entry name" value="Ig-like_dom"/>
</dbReference>
<proteinExistence type="predicted"/>
<evidence type="ECO:0000256" key="4">
    <source>
        <dbReference type="SAM" id="MobiDB-lite"/>
    </source>
</evidence>
<feature type="domain" description="Ig-like" evidence="6">
    <location>
        <begin position="54"/>
        <end position="144"/>
    </location>
</feature>
<name>A0ABD1JF32_9TELE</name>
<dbReference type="Pfam" id="PF08205">
    <property type="entry name" value="C2-set_2"/>
    <property type="match status" value="1"/>
</dbReference>
<evidence type="ECO:0000256" key="3">
    <source>
        <dbReference type="ARBA" id="ARBA00023157"/>
    </source>
</evidence>
<evidence type="ECO:0000256" key="5">
    <source>
        <dbReference type="SAM" id="Phobius"/>
    </source>
</evidence>
<organism evidence="7 8">
    <name type="scientific">Coilia grayii</name>
    <name type="common">Gray's grenadier anchovy</name>
    <dbReference type="NCBI Taxonomy" id="363190"/>
    <lineage>
        <taxon>Eukaryota</taxon>
        <taxon>Metazoa</taxon>
        <taxon>Chordata</taxon>
        <taxon>Craniata</taxon>
        <taxon>Vertebrata</taxon>
        <taxon>Euteleostomi</taxon>
        <taxon>Actinopterygii</taxon>
        <taxon>Neopterygii</taxon>
        <taxon>Teleostei</taxon>
        <taxon>Clupei</taxon>
        <taxon>Clupeiformes</taxon>
        <taxon>Clupeoidei</taxon>
        <taxon>Engraulidae</taxon>
        <taxon>Coilinae</taxon>
        <taxon>Coilia</taxon>
    </lineage>
</organism>
<evidence type="ECO:0000313" key="8">
    <source>
        <dbReference type="Proteomes" id="UP001591681"/>
    </source>
</evidence>
<reference evidence="7 8" key="1">
    <citation type="submission" date="2024-09" db="EMBL/GenBank/DDBJ databases">
        <title>A chromosome-level genome assembly of Gray's grenadier anchovy, Coilia grayii.</title>
        <authorList>
            <person name="Fu Z."/>
        </authorList>
    </citation>
    <scope>NUCLEOTIDE SEQUENCE [LARGE SCALE GENOMIC DNA]</scope>
    <source>
        <strain evidence="7">G4</strain>
        <tissue evidence="7">Muscle</tissue>
    </source>
</reference>
<keyword evidence="8" id="KW-1185">Reference proteome</keyword>